<evidence type="ECO:0000313" key="3">
    <source>
        <dbReference type="Proteomes" id="UP000823896"/>
    </source>
</evidence>
<keyword evidence="1" id="KW-0472">Membrane</keyword>
<keyword evidence="1" id="KW-0812">Transmembrane</keyword>
<keyword evidence="1" id="KW-1133">Transmembrane helix</keyword>
<feature type="transmembrane region" description="Helical" evidence="1">
    <location>
        <begin position="31"/>
        <end position="50"/>
    </location>
</feature>
<dbReference type="AlphaFoldDB" id="A0A9D2NQ74"/>
<evidence type="ECO:0000313" key="2">
    <source>
        <dbReference type="EMBL" id="HJC35501.1"/>
    </source>
</evidence>
<proteinExistence type="predicted"/>
<comment type="caution">
    <text evidence="2">The sequence shown here is derived from an EMBL/GenBank/DDBJ whole genome shotgun (WGS) entry which is preliminary data.</text>
</comment>
<reference evidence="2" key="1">
    <citation type="journal article" date="2021" name="PeerJ">
        <title>Extensive microbial diversity within the chicken gut microbiome revealed by metagenomics and culture.</title>
        <authorList>
            <person name="Gilroy R."/>
            <person name="Ravi A."/>
            <person name="Getino M."/>
            <person name="Pursley I."/>
            <person name="Horton D.L."/>
            <person name="Alikhan N.F."/>
            <person name="Baker D."/>
            <person name="Gharbi K."/>
            <person name="Hall N."/>
            <person name="Watson M."/>
            <person name="Adriaenssens E.M."/>
            <person name="Foster-Nyarko E."/>
            <person name="Jarju S."/>
            <person name="Secka A."/>
            <person name="Antonio M."/>
            <person name="Oren A."/>
            <person name="Chaudhuri R.R."/>
            <person name="La Ragione R."/>
            <person name="Hildebrand F."/>
            <person name="Pallen M.J."/>
        </authorList>
    </citation>
    <scope>NUCLEOTIDE SEQUENCE</scope>
    <source>
        <strain evidence="2">CHK187-11901</strain>
    </source>
</reference>
<dbReference type="Proteomes" id="UP000823896">
    <property type="component" value="Unassembled WGS sequence"/>
</dbReference>
<gene>
    <name evidence="2" type="ORF">H9702_00005</name>
</gene>
<accession>A0A9D2NQ74</accession>
<feature type="non-terminal residue" evidence="2">
    <location>
        <position position="63"/>
    </location>
</feature>
<dbReference type="EMBL" id="DWWM01000001">
    <property type="protein sequence ID" value="HJC35501.1"/>
    <property type="molecule type" value="Genomic_DNA"/>
</dbReference>
<organism evidence="2 3">
    <name type="scientific">Candidatus Merdibacter merdavium</name>
    <dbReference type="NCBI Taxonomy" id="2838692"/>
    <lineage>
        <taxon>Bacteria</taxon>
        <taxon>Bacillati</taxon>
        <taxon>Bacillota</taxon>
        <taxon>Erysipelotrichia</taxon>
        <taxon>Erysipelotrichales</taxon>
        <taxon>Erysipelotrichaceae</taxon>
        <taxon>Merdibacter</taxon>
    </lineage>
</organism>
<protein>
    <submittedName>
        <fullName evidence="2">Uncharacterized protein</fullName>
    </submittedName>
</protein>
<reference evidence="2" key="2">
    <citation type="submission" date="2021-04" db="EMBL/GenBank/DDBJ databases">
        <authorList>
            <person name="Gilroy R."/>
        </authorList>
    </citation>
    <scope>NUCLEOTIDE SEQUENCE</scope>
    <source>
        <strain evidence="2">CHK187-11901</strain>
    </source>
</reference>
<evidence type="ECO:0000256" key="1">
    <source>
        <dbReference type="SAM" id="Phobius"/>
    </source>
</evidence>
<name>A0A9D2NQ74_9FIRM</name>
<sequence length="63" mass="7125">MDPEQCCIAIDIFARYTAISFVLGLYPAMQAVHVIQMINCIILLPVFHLFDRALLFCAQHAIT</sequence>